<dbReference type="InterPro" id="IPR006015">
    <property type="entry name" value="Universal_stress_UspA"/>
</dbReference>
<sequence>MKTLLMAIDRQATMAEKVINVTLEQAKAHQASVIILCCVAPDDAACSQPMEIDTAEKNALSMDALDSRNSAEQIVRYALNPFAEAGIPARGMICCGDPATTIVDQADRLNVSMIIMGRRHLSAFNRILKSSVSAAVLERAHCPVLVDVSRETSSSV</sequence>
<dbReference type="Proteomes" id="UP000028602">
    <property type="component" value="Unassembled WGS sequence"/>
</dbReference>
<dbReference type="SUPFAM" id="SSF52402">
    <property type="entry name" value="Adenine nucleotide alpha hydrolases-like"/>
    <property type="match status" value="1"/>
</dbReference>
<accession>A0A085JI16</accession>
<evidence type="ECO:0000313" key="3">
    <source>
        <dbReference type="EMBL" id="KFD20112.1"/>
    </source>
</evidence>
<dbReference type="AlphaFoldDB" id="A0A085JI16"/>
<comment type="caution">
    <text evidence="3">The sequence shown here is derived from an EMBL/GenBank/DDBJ whole genome shotgun (WGS) entry which is preliminary data.</text>
</comment>
<dbReference type="Pfam" id="PF00582">
    <property type="entry name" value="Usp"/>
    <property type="match status" value="1"/>
</dbReference>
<dbReference type="InterPro" id="IPR006016">
    <property type="entry name" value="UspA"/>
</dbReference>
<dbReference type="PANTHER" id="PTHR46268:SF6">
    <property type="entry name" value="UNIVERSAL STRESS PROTEIN UP12"/>
    <property type="match status" value="1"/>
</dbReference>
<organism evidence="3 4">
    <name type="scientific">Tatumella ptyseos ATCC 33301</name>
    <dbReference type="NCBI Taxonomy" id="1005995"/>
    <lineage>
        <taxon>Bacteria</taxon>
        <taxon>Pseudomonadati</taxon>
        <taxon>Pseudomonadota</taxon>
        <taxon>Gammaproteobacteria</taxon>
        <taxon>Enterobacterales</taxon>
        <taxon>Erwiniaceae</taxon>
        <taxon>Tatumella</taxon>
    </lineage>
</organism>
<dbReference type="InterPro" id="IPR014729">
    <property type="entry name" value="Rossmann-like_a/b/a_fold"/>
</dbReference>
<dbReference type="eggNOG" id="COG0589">
    <property type="taxonomic scope" value="Bacteria"/>
</dbReference>
<feature type="domain" description="UspA" evidence="2">
    <location>
        <begin position="1"/>
        <end position="146"/>
    </location>
</feature>
<name>A0A085JI16_9GAMM</name>
<dbReference type="CDD" id="cd00293">
    <property type="entry name" value="USP-like"/>
    <property type="match status" value="1"/>
</dbReference>
<dbReference type="Gene3D" id="3.40.50.620">
    <property type="entry name" value="HUPs"/>
    <property type="match status" value="1"/>
</dbReference>
<dbReference type="RefSeq" id="WP_025903561.1">
    <property type="nucleotide sequence ID" value="NZ_ATMJ01000036.1"/>
</dbReference>
<proteinExistence type="inferred from homology"/>
<dbReference type="PANTHER" id="PTHR46268">
    <property type="entry name" value="STRESS RESPONSE PROTEIN NHAX"/>
    <property type="match status" value="1"/>
</dbReference>
<comment type="similarity">
    <text evidence="1">Belongs to the universal stress protein A family.</text>
</comment>
<reference evidence="3 4" key="1">
    <citation type="submission" date="2014-05" db="EMBL/GenBank/DDBJ databases">
        <title>ATOL: Assembling a taxonomically balanced genome-scale reconstruction of the evolutionary history of the Enterobacteriaceae.</title>
        <authorList>
            <person name="Plunkett G.III."/>
            <person name="Neeno-Eckwall E.C."/>
            <person name="Glasner J.D."/>
            <person name="Perna N.T."/>
        </authorList>
    </citation>
    <scope>NUCLEOTIDE SEQUENCE [LARGE SCALE GENOMIC DNA]</scope>
    <source>
        <strain evidence="3 4">ATCC 33301</strain>
    </source>
</reference>
<protein>
    <submittedName>
        <fullName evidence="3">UspA family protein</fullName>
    </submittedName>
</protein>
<evidence type="ECO:0000259" key="2">
    <source>
        <dbReference type="Pfam" id="PF00582"/>
    </source>
</evidence>
<keyword evidence="4" id="KW-1185">Reference proteome</keyword>
<dbReference type="OrthoDB" id="5781119at2"/>
<dbReference type="PRINTS" id="PR01438">
    <property type="entry name" value="UNVRSLSTRESS"/>
</dbReference>
<evidence type="ECO:0000313" key="4">
    <source>
        <dbReference type="Proteomes" id="UP000028602"/>
    </source>
</evidence>
<gene>
    <name evidence="3" type="ORF">GTPT_1567</name>
</gene>
<dbReference type="EMBL" id="JMPR01000027">
    <property type="protein sequence ID" value="KFD20112.1"/>
    <property type="molecule type" value="Genomic_DNA"/>
</dbReference>
<evidence type="ECO:0000256" key="1">
    <source>
        <dbReference type="ARBA" id="ARBA00008791"/>
    </source>
</evidence>